<evidence type="ECO:0000313" key="2">
    <source>
        <dbReference type="Proteomes" id="UP000515703"/>
    </source>
</evidence>
<reference evidence="1 2" key="2">
    <citation type="submission" date="2020-08" db="EMBL/GenBank/DDBJ databases">
        <authorList>
            <person name="Ueki A."/>
            <person name="Tonouchi A."/>
        </authorList>
    </citation>
    <scope>NUCLEOTIDE SEQUENCE [LARGE SCALE GENOMIC DNA]</scope>
    <source>
        <strain evidence="1 2">CTTW</strain>
    </source>
</reference>
<dbReference type="EMBL" id="AP023368">
    <property type="protein sequence ID" value="BCJ97908.1"/>
    <property type="molecule type" value="Genomic_DNA"/>
</dbReference>
<sequence>MQQPLHLKPLKAGGKNDTVQKEFSKIKGAEVSALHDYTLYDIYVYFQLLAVTGMDYGFSELQTC</sequence>
<evidence type="ECO:0000313" key="1">
    <source>
        <dbReference type="EMBL" id="BCJ97908.1"/>
    </source>
</evidence>
<dbReference type="Proteomes" id="UP000515703">
    <property type="component" value="Chromosome"/>
</dbReference>
<protein>
    <submittedName>
        <fullName evidence="1">Uncharacterized protein</fullName>
    </submittedName>
</protein>
<dbReference type="AlphaFoldDB" id="A0A7I8DHB9"/>
<name>A0A7I8DHB9_9FIRM</name>
<dbReference type="KEGG" id="acht:bsdcttw_09490"/>
<reference evidence="1 2" key="1">
    <citation type="submission" date="2020-08" db="EMBL/GenBank/DDBJ databases">
        <title>Draft genome sequencing of an Anaerocolumna strain isolated from anoxic soil subjected to BSD treatment.</title>
        <authorList>
            <person name="Uek A."/>
            <person name="Tonouchi A."/>
        </authorList>
    </citation>
    <scope>NUCLEOTIDE SEQUENCE [LARGE SCALE GENOMIC DNA]</scope>
    <source>
        <strain evidence="1 2">CTTW</strain>
    </source>
</reference>
<gene>
    <name evidence="1" type="ORF">bsdcttw_09490</name>
</gene>
<organism evidence="1 2">
    <name type="scientific">Anaerocolumna chitinilytica</name>
    <dbReference type="NCBI Taxonomy" id="1727145"/>
    <lineage>
        <taxon>Bacteria</taxon>
        <taxon>Bacillati</taxon>
        <taxon>Bacillota</taxon>
        <taxon>Clostridia</taxon>
        <taxon>Lachnospirales</taxon>
        <taxon>Lachnospiraceae</taxon>
        <taxon>Anaerocolumna</taxon>
    </lineage>
</organism>
<proteinExistence type="predicted"/>
<keyword evidence="2" id="KW-1185">Reference proteome</keyword>
<accession>A0A7I8DHB9</accession>